<feature type="domain" description="HTH araC/xylS-type" evidence="4">
    <location>
        <begin position="174"/>
        <end position="275"/>
    </location>
</feature>
<reference evidence="6" key="1">
    <citation type="submission" date="2016-01" db="EMBL/GenBank/DDBJ databases">
        <title>Draft genome of Chromobacterium sp. F49.</title>
        <authorList>
            <person name="Hong K.W."/>
        </authorList>
    </citation>
    <scope>NUCLEOTIDE SEQUENCE [LARGE SCALE GENOMIC DNA]</scope>
    <source>
        <strain evidence="6">M63</strain>
    </source>
</reference>
<evidence type="ECO:0000256" key="1">
    <source>
        <dbReference type="ARBA" id="ARBA00023015"/>
    </source>
</evidence>
<evidence type="ECO:0000256" key="3">
    <source>
        <dbReference type="ARBA" id="ARBA00023163"/>
    </source>
</evidence>
<dbReference type="InterPro" id="IPR018062">
    <property type="entry name" value="HTH_AraC-typ_CS"/>
</dbReference>
<dbReference type="InterPro" id="IPR037923">
    <property type="entry name" value="HTH-like"/>
</dbReference>
<dbReference type="InterPro" id="IPR020449">
    <property type="entry name" value="Tscrpt_reg_AraC-type_HTH"/>
</dbReference>
<gene>
    <name evidence="5" type="ORF">AV654_04565</name>
</gene>
<dbReference type="SMART" id="SM00342">
    <property type="entry name" value="HTH_ARAC"/>
    <property type="match status" value="1"/>
</dbReference>
<dbReference type="AlphaFoldDB" id="A0A163U4H3"/>
<dbReference type="PANTHER" id="PTHR43280:SF28">
    <property type="entry name" value="HTH-TYPE TRANSCRIPTIONAL ACTIVATOR RHAS"/>
    <property type="match status" value="1"/>
</dbReference>
<keyword evidence="3" id="KW-0804">Transcription</keyword>
<dbReference type="GO" id="GO:0003700">
    <property type="term" value="F:DNA-binding transcription factor activity"/>
    <property type="evidence" value="ECO:0007669"/>
    <property type="project" value="InterPro"/>
</dbReference>
<dbReference type="SUPFAM" id="SSF51215">
    <property type="entry name" value="Regulatory protein AraC"/>
    <property type="match status" value="1"/>
</dbReference>
<evidence type="ECO:0000313" key="6">
    <source>
        <dbReference type="Proteomes" id="UP000076563"/>
    </source>
</evidence>
<dbReference type="PANTHER" id="PTHR43280">
    <property type="entry name" value="ARAC-FAMILY TRANSCRIPTIONAL REGULATOR"/>
    <property type="match status" value="1"/>
</dbReference>
<dbReference type="Gene3D" id="2.60.120.10">
    <property type="entry name" value="Jelly Rolls"/>
    <property type="match status" value="1"/>
</dbReference>
<dbReference type="PROSITE" id="PS01124">
    <property type="entry name" value="HTH_ARAC_FAMILY_2"/>
    <property type="match status" value="1"/>
</dbReference>
<dbReference type="PRINTS" id="PR00032">
    <property type="entry name" value="HTHARAC"/>
</dbReference>
<dbReference type="InterPro" id="IPR018060">
    <property type="entry name" value="HTH_AraC"/>
</dbReference>
<evidence type="ECO:0000256" key="2">
    <source>
        <dbReference type="ARBA" id="ARBA00023125"/>
    </source>
</evidence>
<dbReference type="PROSITE" id="PS00041">
    <property type="entry name" value="HTH_ARAC_FAMILY_1"/>
    <property type="match status" value="1"/>
</dbReference>
<keyword evidence="1" id="KW-0805">Transcription regulation</keyword>
<dbReference type="GO" id="GO:0043565">
    <property type="term" value="F:sequence-specific DNA binding"/>
    <property type="evidence" value="ECO:0007669"/>
    <property type="project" value="InterPro"/>
</dbReference>
<keyword evidence="2" id="KW-0238">DNA-binding</keyword>
<name>A0A163U4H3_9BACL</name>
<dbReference type="EMBL" id="LQRA01000099">
    <property type="protein sequence ID" value="KZE72801.1"/>
    <property type="molecule type" value="Genomic_DNA"/>
</dbReference>
<evidence type="ECO:0000259" key="4">
    <source>
        <dbReference type="PROSITE" id="PS01124"/>
    </source>
</evidence>
<dbReference type="Proteomes" id="UP000076563">
    <property type="component" value="Unassembled WGS sequence"/>
</dbReference>
<dbReference type="InterPro" id="IPR003313">
    <property type="entry name" value="AraC-bd"/>
</dbReference>
<dbReference type="Gene3D" id="1.10.10.60">
    <property type="entry name" value="Homeodomain-like"/>
    <property type="match status" value="2"/>
</dbReference>
<dbReference type="Pfam" id="PF02311">
    <property type="entry name" value="AraC_binding"/>
    <property type="match status" value="1"/>
</dbReference>
<dbReference type="InterPro" id="IPR014710">
    <property type="entry name" value="RmlC-like_jellyroll"/>
</dbReference>
<evidence type="ECO:0000313" key="5">
    <source>
        <dbReference type="EMBL" id="KZE72801.1"/>
    </source>
</evidence>
<dbReference type="SUPFAM" id="SSF46689">
    <property type="entry name" value="Homeodomain-like"/>
    <property type="match status" value="1"/>
</dbReference>
<dbReference type="InterPro" id="IPR009057">
    <property type="entry name" value="Homeodomain-like_sf"/>
</dbReference>
<sequence>MLILKDDILSSLLETAELKILTFDIHHRTEMNYRKNIIKEFYMMTYVRKGSAKLRVQNQIYDIDPGTVIFIPPHLEYDQYKDNDEETEFLWWNFTYKIQNVVDVLPLLRIPFIYPLKNHKKFEAVFDEFMLTRTRGGYIPNIILQKAKSLELLYLLLDNAFENVHVVDTRQQSHSFLSILLKIVSQPEASFSLPDLAKELHMNPTYVSNHFKEMFGKSPILLHREIKIEKAKSLLKIQEMNITEISTSLGFNDIQTFTRLFKKYTGISPSQYKGLFNKNF</sequence>
<accession>A0A163U4H3</accession>
<comment type="caution">
    <text evidence="5">The sequence shown here is derived from an EMBL/GenBank/DDBJ whole genome shotgun (WGS) entry which is preliminary data.</text>
</comment>
<proteinExistence type="predicted"/>
<protein>
    <recommendedName>
        <fullName evidence="4">HTH araC/xylS-type domain-containing protein</fullName>
    </recommendedName>
</protein>
<organism evidence="5 6">
    <name type="scientific">Paenibacillus elgii</name>
    <dbReference type="NCBI Taxonomy" id="189691"/>
    <lineage>
        <taxon>Bacteria</taxon>
        <taxon>Bacillati</taxon>
        <taxon>Bacillota</taxon>
        <taxon>Bacilli</taxon>
        <taxon>Bacillales</taxon>
        <taxon>Paenibacillaceae</taxon>
        <taxon>Paenibacillus</taxon>
    </lineage>
</organism>
<keyword evidence="6" id="KW-1185">Reference proteome</keyword>
<dbReference type="Pfam" id="PF12833">
    <property type="entry name" value="HTH_18"/>
    <property type="match status" value="1"/>
</dbReference>